<dbReference type="SUPFAM" id="SSF52113">
    <property type="entry name" value="BRCT domain"/>
    <property type="match status" value="2"/>
</dbReference>
<dbReference type="Pfam" id="PF18428">
    <property type="entry name" value="BRCT_3"/>
    <property type="match status" value="1"/>
</dbReference>
<dbReference type="GO" id="GO:0000077">
    <property type="term" value="P:DNA damage checkpoint signaling"/>
    <property type="evidence" value="ECO:0007669"/>
    <property type="project" value="TreeGrafter"/>
</dbReference>
<feature type="domain" description="BRCT" evidence="1">
    <location>
        <begin position="888"/>
        <end position="981"/>
    </location>
</feature>
<evidence type="ECO:0008006" key="5">
    <source>
        <dbReference type="Google" id="ProtNLM"/>
    </source>
</evidence>
<dbReference type="SMART" id="SM00439">
    <property type="entry name" value="BAH"/>
    <property type="match status" value="1"/>
</dbReference>
<dbReference type="InterPro" id="IPR001357">
    <property type="entry name" value="BRCT_dom"/>
</dbReference>
<dbReference type="GO" id="GO:0003682">
    <property type="term" value="F:chromatin binding"/>
    <property type="evidence" value="ECO:0007669"/>
    <property type="project" value="InterPro"/>
</dbReference>
<dbReference type="PANTHER" id="PTHR15321">
    <property type="entry name" value="TUMOR SUPPRESSOR P53-BINDING PROTEIN 1"/>
    <property type="match status" value="1"/>
</dbReference>
<evidence type="ECO:0000259" key="1">
    <source>
        <dbReference type="PROSITE" id="PS50172"/>
    </source>
</evidence>
<feature type="domain" description="BRCT" evidence="1">
    <location>
        <begin position="763"/>
        <end position="864"/>
    </location>
</feature>
<dbReference type="EMBL" id="JABFUD020000013">
    <property type="protein sequence ID" value="KAI5071021.1"/>
    <property type="molecule type" value="Genomic_DNA"/>
</dbReference>
<sequence>MAHYRALVFSQDLDGDMLKNHSKSVSSAVLKDVTNKSFPCSCLPDETMTGTLYEGVEDFNLGDEIQNETYGLEFLRSKALLLQLSLSQTQKTTDPNLQSEAYCRLDSERPKNMKDHGNTVFNLAGQSQLSEKINAAMNSKEVTFTKQVVSPAVSQSIGSTDLSLPSAQQLEPIRGNNKLSVDESDQGHISKDKLPLISNDRKMSKSKNVSVLDEDIQAAVGLTVATAETLVIADIMNGCQMCQSLGPTAILDAALILRRERDALGLNEFVLQDLQGTSLADSKWEEDLDDTVLEAECFGTLWTDSMEDWTWRDSSRPANMQSRVCPVKTEIAVKTVTTRSTTVQHPEAQCEERSSDVNGVMQGTMTHSLPGLNDKTNEGVTSHKHIKAQVMAPNESFNSRWLGGWTGVKCAEGKQACSKGWQPEKRPNNGLKFETSELSETCGLPPPPTENVSKCLNDFQTKSAKCAVASMPEEDAEALSTGSCAEILLALSQASVKYSCSFQEPLCSFVPCSVNVKINPSSTEPPRCNDAESAEITTKKCIANGLVSGDNMGGEQHLREIYPTRGTKRTHLDSLRIHSTIFSNLQCTLQPVKNHSPKLIQDDGEMLNDNGADSTVKGAGSLVPPNKSVQCELILEESALQDSPPLIWHRGKRRRLRACRIAESALTQCTSSDSLSGSPPVDCHALASCSEPENMNFGEWENLREIQKDEAQLLSCGNQLRTNYHSSNGEPAVLQEHYNIRGTAKSHTNTKRKIYTRRERRGTSNQIFNGVSFLLTGFSASQKKIVEDLSKKVQEHGGVIMSSIPSFSSLNGQRRLLKQHTTSHSIVLAPQKVRTLKYLYGCAAGLLIVRPNWVDEMIAKKGLLFNHKCKGKGLQQFHVSACAERKRAKDLIFSMLAAYVHGQRSYCLKLSLLIQHGAGKVVRSMKGLMEVNNVEGSLIRVVVAEHQSKLSHIVKETAARSGLPIVSGDWIIDSLLNGRLLAFPIATESSKVVKGVMRSKTKIANKSNSAKRRQGIEGSLSFAKTIQDTVSVSHEKGNMMKPCVSLLGQGGTIPTLSSTELSFVLDIPKSSASRKLSSKLFHKSICMNGMIYTAGDIVEVRPETGEANEPYIAQIESFYAGHASSINMRSAKIVSKGEPEQPCFLCCRWFYRPSDTGFPCVSNGKELYLSQHFDDNAPVYSIIKKVQVLLVVGEKTFITDAERGWRKATQTSSTFEAADYICKFFYDYHKESLHQLKAALTSDGPI</sequence>
<dbReference type="SMART" id="SM00292">
    <property type="entry name" value="BRCT"/>
    <property type="match status" value="1"/>
</dbReference>
<reference evidence="3" key="1">
    <citation type="submission" date="2021-01" db="EMBL/GenBank/DDBJ databases">
        <title>Adiantum capillus-veneris genome.</title>
        <authorList>
            <person name="Fang Y."/>
            <person name="Liao Q."/>
        </authorList>
    </citation>
    <scope>NUCLEOTIDE SEQUENCE</scope>
    <source>
        <strain evidence="3">H3</strain>
        <tissue evidence="3">Leaf</tissue>
    </source>
</reference>
<dbReference type="Proteomes" id="UP000886520">
    <property type="component" value="Chromosome 13"/>
</dbReference>
<dbReference type="PROSITE" id="PS50172">
    <property type="entry name" value="BRCT"/>
    <property type="match status" value="2"/>
</dbReference>
<dbReference type="AlphaFoldDB" id="A0A9D4ZFM2"/>
<dbReference type="OrthoDB" id="646980at2759"/>
<accession>A0A9D4ZFM2</accession>
<dbReference type="PROSITE" id="PS51038">
    <property type="entry name" value="BAH"/>
    <property type="match status" value="1"/>
</dbReference>
<proteinExistence type="predicted"/>
<feature type="domain" description="BAH" evidence="2">
    <location>
        <begin position="1090"/>
        <end position="1237"/>
    </location>
</feature>
<dbReference type="InterPro" id="IPR001025">
    <property type="entry name" value="BAH_dom"/>
</dbReference>
<gene>
    <name evidence="3" type="ORF">GOP47_0013272</name>
</gene>
<dbReference type="InterPro" id="IPR047252">
    <property type="entry name" value="TP53BP1-like"/>
</dbReference>
<evidence type="ECO:0000313" key="3">
    <source>
        <dbReference type="EMBL" id="KAI5071021.1"/>
    </source>
</evidence>
<dbReference type="GO" id="GO:0045944">
    <property type="term" value="P:positive regulation of transcription by RNA polymerase II"/>
    <property type="evidence" value="ECO:0007669"/>
    <property type="project" value="TreeGrafter"/>
</dbReference>
<dbReference type="Gene3D" id="2.30.30.490">
    <property type="match status" value="1"/>
</dbReference>
<dbReference type="Pfam" id="PF01426">
    <property type="entry name" value="BAH"/>
    <property type="match status" value="1"/>
</dbReference>
<organism evidence="3 4">
    <name type="scientific">Adiantum capillus-veneris</name>
    <name type="common">Maidenhair fern</name>
    <dbReference type="NCBI Taxonomy" id="13818"/>
    <lineage>
        <taxon>Eukaryota</taxon>
        <taxon>Viridiplantae</taxon>
        <taxon>Streptophyta</taxon>
        <taxon>Embryophyta</taxon>
        <taxon>Tracheophyta</taxon>
        <taxon>Polypodiopsida</taxon>
        <taxon>Polypodiidae</taxon>
        <taxon>Polypodiales</taxon>
        <taxon>Pteridineae</taxon>
        <taxon>Pteridaceae</taxon>
        <taxon>Vittarioideae</taxon>
        <taxon>Adiantum</taxon>
    </lineage>
</organism>
<dbReference type="PANTHER" id="PTHR15321:SF3">
    <property type="entry name" value="TP53-BINDING PROTEIN 1"/>
    <property type="match status" value="1"/>
</dbReference>
<comment type="caution">
    <text evidence="3">The sequence shown here is derived from an EMBL/GenBank/DDBJ whole genome shotgun (WGS) entry which is preliminary data.</text>
</comment>
<evidence type="ECO:0000313" key="4">
    <source>
        <dbReference type="Proteomes" id="UP000886520"/>
    </source>
</evidence>
<dbReference type="GO" id="GO:0005634">
    <property type="term" value="C:nucleus"/>
    <property type="evidence" value="ECO:0007669"/>
    <property type="project" value="TreeGrafter"/>
</dbReference>
<dbReference type="GO" id="GO:0042393">
    <property type="term" value="F:histone binding"/>
    <property type="evidence" value="ECO:0007669"/>
    <property type="project" value="TreeGrafter"/>
</dbReference>
<keyword evidence="4" id="KW-1185">Reference proteome</keyword>
<dbReference type="Gene3D" id="3.40.50.10190">
    <property type="entry name" value="BRCT domain"/>
    <property type="match status" value="2"/>
</dbReference>
<protein>
    <recommendedName>
        <fullName evidence="5">BRCT domain-containing protein</fullName>
    </recommendedName>
</protein>
<evidence type="ECO:0000259" key="2">
    <source>
        <dbReference type="PROSITE" id="PS51038"/>
    </source>
</evidence>
<dbReference type="InterPro" id="IPR036420">
    <property type="entry name" value="BRCT_dom_sf"/>
</dbReference>
<dbReference type="CDD" id="cd04370">
    <property type="entry name" value="BAH"/>
    <property type="match status" value="1"/>
</dbReference>
<name>A0A9D4ZFM2_ADICA</name>
<dbReference type="InterPro" id="IPR043151">
    <property type="entry name" value="BAH_sf"/>
</dbReference>